<keyword evidence="1" id="KW-0472">Membrane</keyword>
<feature type="transmembrane region" description="Helical" evidence="1">
    <location>
        <begin position="12"/>
        <end position="30"/>
    </location>
</feature>
<evidence type="ECO:0000256" key="1">
    <source>
        <dbReference type="SAM" id="Phobius"/>
    </source>
</evidence>
<dbReference type="eggNOG" id="ENOG50305ZY">
    <property type="taxonomic scope" value="Bacteria"/>
</dbReference>
<keyword evidence="1" id="KW-0812">Transmembrane</keyword>
<gene>
    <name evidence="2" type="ORF">ECBG_01738</name>
</gene>
<name>C9AAF8_ENTCA</name>
<keyword evidence="3" id="KW-1185">Reference proteome</keyword>
<evidence type="ECO:0000313" key="2">
    <source>
        <dbReference type="EMBL" id="EEV39469.1"/>
    </source>
</evidence>
<dbReference type="HOGENOM" id="CLU_098580_3_0_9"/>
<accession>C9AAF8</accession>
<proteinExistence type="predicted"/>
<dbReference type="KEGG" id="ecas:ECBG_01738"/>
<organism evidence="2 3">
    <name type="scientific">Enterococcus casseliflavus EC20</name>
    <dbReference type="NCBI Taxonomy" id="565655"/>
    <lineage>
        <taxon>Bacteria</taxon>
        <taxon>Bacillati</taxon>
        <taxon>Bacillota</taxon>
        <taxon>Bacilli</taxon>
        <taxon>Lactobacillales</taxon>
        <taxon>Enterococcaceae</taxon>
        <taxon>Enterococcus</taxon>
    </lineage>
</organism>
<sequence>MEEKEQKKKKWLLWLLLLLLLGLGGVWYYLNNQSTPTPLASRDLMPDIIDATDRELAERAQEIADADYFTLNLNPEAYFEDGESEGSIQIINPGTNVYPIALELFLEETGELIYESGGILPNQEVTSARLLIPLEAGEYLTRADVHIFDPDTLERLRTTHAQVKVFVNN</sequence>
<reference evidence="2 3" key="1">
    <citation type="submission" date="2009-02" db="EMBL/GenBank/DDBJ databases">
        <authorList>
            <consortium name="The Broad Institute Genome Sequencing Platform"/>
            <person name="Feldgarden M."/>
            <person name="Young S.K."/>
            <person name="Kodira C.D."/>
            <person name="Zeng Q."/>
            <person name="Koehrsen M."/>
            <person name="Alvarado L."/>
            <person name="Berlin A."/>
            <person name="Borenstein D."/>
            <person name="Chen Z."/>
            <person name="Engels R."/>
            <person name="Freedman E."/>
            <person name="Gellesch M."/>
            <person name="Goldberg J."/>
            <person name="Griggs A."/>
            <person name="Gujja S."/>
            <person name="Heiman D."/>
            <person name="Hepburn T."/>
            <person name="Howarth C."/>
            <person name="Jen D."/>
            <person name="Larson L."/>
            <person name="Lewis B."/>
            <person name="Mehta T."/>
            <person name="Park D."/>
            <person name="Pearson M."/>
            <person name="Roberts A."/>
            <person name="Saif S."/>
            <person name="Shea T."/>
            <person name="Shenoy N."/>
            <person name="Sisk P."/>
            <person name="Stolte C."/>
            <person name="Sykes S."/>
            <person name="Walk T."/>
            <person name="White J."/>
            <person name="Yandava C."/>
            <person name="Gilmore M."/>
            <person name="Manson J."/>
            <person name="Palmer K."/>
            <person name="Carniol K."/>
            <person name="Lander E."/>
            <person name="Nusbaum C."/>
            <person name="Galagan J."/>
            <person name="Birren B."/>
        </authorList>
    </citation>
    <scope>NUCLEOTIDE SEQUENCE [LARGE SCALE GENOMIC DNA]</scope>
    <source>
        <strain evidence="2 3">EC20</strain>
    </source>
</reference>
<evidence type="ECO:0000313" key="3">
    <source>
        <dbReference type="Proteomes" id="UP000012675"/>
    </source>
</evidence>
<dbReference type="Proteomes" id="UP000012675">
    <property type="component" value="Chromosome"/>
</dbReference>
<keyword evidence="1" id="KW-1133">Transmembrane helix</keyword>
<dbReference type="AlphaFoldDB" id="C9AAF8"/>
<protein>
    <submittedName>
        <fullName evidence="2">Uncharacterized protein</fullName>
    </submittedName>
</protein>
<dbReference type="EMBL" id="CP004856">
    <property type="protein sequence ID" value="EEV39469.1"/>
    <property type="molecule type" value="Genomic_DNA"/>
</dbReference>
<dbReference type="GeneID" id="15141177"/>
<reference evidence="2 3" key="2">
    <citation type="submission" date="2013-03" db="EMBL/GenBank/DDBJ databases">
        <title>The Genome Sequence of Enterococcus casseliflavus EC20 (899205).</title>
        <authorList>
            <consortium name="The Broad Institute Genomics Platform"/>
            <consortium name="The Broad Institute Genome Sequencing Center for Infectious Disease"/>
            <person name="Russ C."/>
            <person name="Feldgarden M."/>
            <person name="Gilmore M."/>
            <person name="Manson J."/>
            <person name="Palmer K."/>
            <person name="Carniol K."/>
            <person name="Walker B."/>
            <person name="Young S.K."/>
            <person name="Zeng Q."/>
            <person name="Gargeya S."/>
            <person name="Fitzgerald M."/>
            <person name="Haas B."/>
            <person name="Abouelleil A."/>
            <person name="Allen A.W."/>
            <person name="Alvarado L."/>
            <person name="Arachchi H.M."/>
            <person name="Berlin A.M."/>
            <person name="Chapman S.B."/>
            <person name="Gainer-Dewar J."/>
            <person name="Goldberg J."/>
            <person name="Griggs A."/>
            <person name="Gujja S."/>
            <person name="Hansen M."/>
            <person name="Howarth C."/>
            <person name="Imamovic A."/>
            <person name="Ireland A."/>
            <person name="Larimer J."/>
            <person name="McCowan C."/>
            <person name="Murphy C."/>
            <person name="Pearson M."/>
            <person name="Poon T.W."/>
            <person name="Priest M."/>
            <person name="Roberts A."/>
            <person name="Saif S."/>
            <person name="Shea T."/>
            <person name="Sisk P."/>
            <person name="Sykes S."/>
            <person name="Wortman J."/>
            <person name="Nusbaum C."/>
            <person name="Birren B."/>
        </authorList>
    </citation>
    <scope>NUCLEOTIDE SEQUENCE [LARGE SCALE GENOMIC DNA]</scope>
    <source>
        <strain evidence="2 3">EC20</strain>
    </source>
</reference>
<dbReference type="RefSeq" id="WP_015509003.1">
    <property type="nucleotide sequence ID" value="NC_020995.1"/>
</dbReference>